<reference evidence="3" key="1">
    <citation type="submission" date="2015-11" db="EMBL/GenBank/DDBJ databases">
        <authorList>
            <person name="Varghese N."/>
        </authorList>
    </citation>
    <scope>NUCLEOTIDE SEQUENCE [LARGE SCALE GENOMIC DNA]</scope>
    <source>
        <strain evidence="3">DSM 45899</strain>
    </source>
</reference>
<accession>A0A0S4QHG9</accession>
<evidence type="ECO:0000256" key="1">
    <source>
        <dbReference type="SAM" id="MobiDB-lite"/>
    </source>
</evidence>
<evidence type="ECO:0000313" key="3">
    <source>
        <dbReference type="Proteomes" id="UP000198802"/>
    </source>
</evidence>
<keyword evidence="3" id="KW-1185">Reference proteome</keyword>
<feature type="region of interest" description="Disordered" evidence="1">
    <location>
        <begin position="42"/>
        <end position="88"/>
    </location>
</feature>
<feature type="compositionally biased region" description="Low complexity" evidence="1">
    <location>
        <begin position="72"/>
        <end position="83"/>
    </location>
</feature>
<feature type="compositionally biased region" description="Basic and acidic residues" evidence="1">
    <location>
        <begin position="49"/>
        <end position="59"/>
    </location>
</feature>
<dbReference type="Proteomes" id="UP000198802">
    <property type="component" value="Unassembled WGS sequence"/>
</dbReference>
<protein>
    <submittedName>
        <fullName evidence="2">Uncharacterized protein</fullName>
    </submittedName>
</protein>
<gene>
    <name evidence="2" type="ORF">Ga0074812_10352</name>
</gene>
<proteinExistence type="predicted"/>
<evidence type="ECO:0000313" key="2">
    <source>
        <dbReference type="EMBL" id="CUU54562.1"/>
    </source>
</evidence>
<dbReference type="AlphaFoldDB" id="A0A0S4QHG9"/>
<sequence>MVRRRQPPSQAIVTSIFHWWRPSFSLDSMPVLVAAQLARLAAPRTAPGTDRRDPGDQRDQGLAVVKNEGNRGSTSSQSSSGTSLRARWSLTPQISKKIHYATRDTLSRNRYPLVAKIRNVQAKVLQTLK</sequence>
<name>A0A0S4QHG9_9ACTN</name>
<dbReference type="EMBL" id="FAOZ01000003">
    <property type="protein sequence ID" value="CUU54562.1"/>
    <property type="molecule type" value="Genomic_DNA"/>
</dbReference>
<organism evidence="2 3">
    <name type="scientific">Parafrankia irregularis</name>
    <dbReference type="NCBI Taxonomy" id="795642"/>
    <lineage>
        <taxon>Bacteria</taxon>
        <taxon>Bacillati</taxon>
        <taxon>Actinomycetota</taxon>
        <taxon>Actinomycetes</taxon>
        <taxon>Frankiales</taxon>
        <taxon>Frankiaceae</taxon>
        <taxon>Parafrankia</taxon>
    </lineage>
</organism>